<organism evidence="2 3">
    <name type="scientific">Prorocentrum cordatum</name>
    <dbReference type="NCBI Taxonomy" id="2364126"/>
    <lineage>
        <taxon>Eukaryota</taxon>
        <taxon>Sar</taxon>
        <taxon>Alveolata</taxon>
        <taxon>Dinophyceae</taxon>
        <taxon>Prorocentrales</taxon>
        <taxon>Prorocentraceae</taxon>
        <taxon>Prorocentrum</taxon>
    </lineage>
</organism>
<reference evidence="2" key="1">
    <citation type="submission" date="2023-10" db="EMBL/GenBank/DDBJ databases">
        <authorList>
            <person name="Chen Y."/>
            <person name="Shah S."/>
            <person name="Dougan E. K."/>
            <person name="Thang M."/>
            <person name="Chan C."/>
        </authorList>
    </citation>
    <scope>NUCLEOTIDE SEQUENCE [LARGE SCALE GENOMIC DNA]</scope>
</reference>
<feature type="compositionally biased region" description="Low complexity" evidence="1">
    <location>
        <begin position="19"/>
        <end position="32"/>
    </location>
</feature>
<accession>A0ABN9XVR5</accession>
<sequence>AARRPRQRRGCAGRRRRAGPGSPAQLGAGAAESGRRAGRGPGGGGAARGSPRGGGFERPGGRSARRHGGRAGFAPWASGSDRRAVHVRVEPPVAVRRPRGGRAGVRG</sequence>
<protein>
    <submittedName>
        <fullName evidence="2">Uncharacterized protein</fullName>
    </submittedName>
</protein>
<feature type="non-terminal residue" evidence="2">
    <location>
        <position position="107"/>
    </location>
</feature>
<feature type="non-terminal residue" evidence="2">
    <location>
        <position position="1"/>
    </location>
</feature>
<evidence type="ECO:0000313" key="2">
    <source>
        <dbReference type="EMBL" id="CAK0904170.1"/>
    </source>
</evidence>
<comment type="caution">
    <text evidence="2">The sequence shown here is derived from an EMBL/GenBank/DDBJ whole genome shotgun (WGS) entry which is preliminary data.</text>
</comment>
<dbReference type="EMBL" id="CAUYUJ010021364">
    <property type="protein sequence ID" value="CAK0904170.1"/>
    <property type="molecule type" value="Genomic_DNA"/>
</dbReference>
<evidence type="ECO:0000313" key="3">
    <source>
        <dbReference type="Proteomes" id="UP001189429"/>
    </source>
</evidence>
<dbReference type="Proteomes" id="UP001189429">
    <property type="component" value="Unassembled WGS sequence"/>
</dbReference>
<name>A0ABN9XVR5_9DINO</name>
<keyword evidence="3" id="KW-1185">Reference proteome</keyword>
<feature type="region of interest" description="Disordered" evidence="1">
    <location>
        <begin position="1"/>
        <end position="107"/>
    </location>
</feature>
<gene>
    <name evidence="2" type="ORF">PCOR1329_LOCUS80278</name>
</gene>
<evidence type="ECO:0000256" key="1">
    <source>
        <dbReference type="SAM" id="MobiDB-lite"/>
    </source>
</evidence>
<feature type="compositionally biased region" description="Gly residues" evidence="1">
    <location>
        <begin position="39"/>
        <end position="58"/>
    </location>
</feature>
<proteinExistence type="predicted"/>
<feature type="compositionally biased region" description="Basic residues" evidence="1">
    <location>
        <begin position="1"/>
        <end position="18"/>
    </location>
</feature>
<feature type="compositionally biased region" description="Basic and acidic residues" evidence="1">
    <location>
        <begin position="80"/>
        <end position="89"/>
    </location>
</feature>